<evidence type="ECO:0000256" key="3">
    <source>
        <dbReference type="ARBA" id="ARBA00022448"/>
    </source>
</evidence>
<reference evidence="9 10" key="1">
    <citation type="submission" date="2019-03" db="EMBL/GenBank/DDBJ databases">
        <title>Genomic Encyclopedia of Type Strains, Phase IV (KMG-IV): sequencing the most valuable type-strain genomes for metagenomic binning, comparative biology and taxonomic classification.</title>
        <authorList>
            <person name="Goeker M."/>
        </authorList>
    </citation>
    <scope>NUCLEOTIDE SEQUENCE [LARGE SCALE GENOMIC DNA]</scope>
    <source>
        <strain evidence="9 10">DSM 102969</strain>
    </source>
</reference>
<sequence length="386" mass="40455">MIKRFIIAVILLTLVAGGLVGFNLFRQKAIADFFANMPRPTSPVSTVKVEPTTWTPGIEAVGTAYARQGVDVPTQVAGVVEEILFTPSQKVAAGAPLVRLDTDLEQAERIAAEAAVRRDRQALERSQALQGRGVSTQANLQDAQAQLDTSRSTLERLNVVIGQKEIRAPFAGTIGIAKVDVGQYLTAGTVIATLQDLDTIKVDFTVPEQQLDAVRIGQEASFGATRDAMNYRGRITGIDPKIDPASRLVTLQAEVANADGGLTPGQFVNVRVEQPAETNVIALPQTAVITSLYGSYVYVVRPDDKAAATPPKDGAAAAPALLVRQVFVQTGRRNADAIEIVSGLKAGDEVVTAGQNRLSGGAPVVVDNSTGPAPAGTPTAAAEGAS</sequence>
<dbReference type="PANTHER" id="PTHR30469:SF11">
    <property type="entry name" value="BLL4320 PROTEIN"/>
    <property type="match status" value="1"/>
</dbReference>
<evidence type="ECO:0000256" key="5">
    <source>
        <dbReference type="SAM" id="MobiDB-lite"/>
    </source>
</evidence>
<dbReference type="RefSeq" id="WP_126541076.1">
    <property type="nucleotide sequence ID" value="NZ_BSPM01000004.1"/>
</dbReference>
<evidence type="ECO:0000256" key="4">
    <source>
        <dbReference type="SAM" id="Coils"/>
    </source>
</evidence>
<dbReference type="Proteomes" id="UP000294547">
    <property type="component" value="Unassembled WGS sequence"/>
</dbReference>
<evidence type="ECO:0000259" key="7">
    <source>
        <dbReference type="Pfam" id="PF25954"/>
    </source>
</evidence>
<evidence type="ECO:0000256" key="2">
    <source>
        <dbReference type="ARBA" id="ARBA00009477"/>
    </source>
</evidence>
<dbReference type="Pfam" id="PF25967">
    <property type="entry name" value="RND-MFP_C"/>
    <property type="match status" value="1"/>
</dbReference>
<keyword evidence="3" id="KW-0813">Transport</keyword>
<dbReference type="NCBIfam" id="TIGR01730">
    <property type="entry name" value="RND_mfp"/>
    <property type="match status" value="1"/>
</dbReference>
<comment type="similarity">
    <text evidence="2">Belongs to the membrane fusion protein (MFP) (TC 8.A.1) family.</text>
</comment>
<dbReference type="Gene3D" id="2.40.30.170">
    <property type="match status" value="1"/>
</dbReference>
<keyword evidence="4" id="KW-0175">Coiled coil</keyword>
<comment type="caution">
    <text evidence="9">The sequence shown here is derived from an EMBL/GenBank/DDBJ whole genome shotgun (WGS) entry which is preliminary data.</text>
</comment>
<comment type="subcellular location">
    <subcellularLocation>
        <location evidence="1">Cell envelope</location>
    </subcellularLocation>
</comment>
<feature type="coiled-coil region" evidence="4">
    <location>
        <begin position="97"/>
        <end position="160"/>
    </location>
</feature>
<dbReference type="OrthoDB" id="9806939at2"/>
<dbReference type="AlphaFoldDB" id="A0A4R6RG60"/>
<dbReference type="PANTHER" id="PTHR30469">
    <property type="entry name" value="MULTIDRUG RESISTANCE PROTEIN MDTA"/>
    <property type="match status" value="1"/>
</dbReference>
<dbReference type="InterPro" id="IPR058627">
    <property type="entry name" value="MdtA-like_C"/>
</dbReference>
<dbReference type="Gene3D" id="2.40.50.100">
    <property type="match status" value="1"/>
</dbReference>
<name>A0A4R6RG60_9HYPH</name>
<evidence type="ECO:0000259" key="8">
    <source>
        <dbReference type="Pfam" id="PF25967"/>
    </source>
</evidence>
<accession>A0A4R6RG60</accession>
<feature type="compositionally biased region" description="Low complexity" evidence="5">
    <location>
        <begin position="370"/>
        <end position="386"/>
    </location>
</feature>
<evidence type="ECO:0000259" key="6">
    <source>
        <dbReference type="Pfam" id="PF25917"/>
    </source>
</evidence>
<dbReference type="InterPro" id="IPR058792">
    <property type="entry name" value="Beta-barrel_RND_2"/>
</dbReference>
<dbReference type="GO" id="GO:0015562">
    <property type="term" value="F:efflux transmembrane transporter activity"/>
    <property type="evidence" value="ECO:0007669"/>
    <property type="project" value="TreeGrafter"/>
</dbReference>
<dbReference type="SUPFAM" id="SSF111369">
    <property type="entry name" value="HlyD-like secretion proteins"/>
    <property type="match status" value="1"/>
</dbReference>
<dbReference type="Gene3D" id="1.10.287.470">
    <property type="entry name" value="Helix hairpin bin"/>
    <property type="match status" value="1"/>
</dbReference>
<dbReference type="Gene3D" id="2.40.420.20">
    <property type="match status" value="1"/>
</dbReference>
<evidence type="ECO:0000256" key="1">
    <source>
        <dbReference type="ARBA" id="ARBA00004196"/>
    </source>
</evidence>
<feature type="region of interest" description="Disordered" evidence="5">
    <location>
        <begin position="362"/>
        <end position="386"/>
    </location>
</feature>
<protein>
    <submittedName>
        <fullName evidence="9">Membrane fusion protein (Multidrug efflux system)</fullName>
    </submittedName>
</protein>
<feature type="domain" description="Multidrug resistance protein MdtA-like C-terminal permuted SH3" evidence="8">
    <location>
        <begin position="328"/>
        <end position="355"/>
    </location>
</feature>
<dbReference type="FunFam" id="2.40.30.170:FF:000010">
    <property type="entry name" value="Efflux RND transporter periplasmic adaptor subunit"/>
    <property type="match status" value="1"/>
</dbReference>
<proteinExistence type="inferred from homology"/>
<evidence type="ECO:0000313" key="9">
    <source>
        <dbReference type="EMBL" id="TDP85214.1"/>
    </source>
</evidence>
<feature type="domain" description="CusB-like beta-barrel" evidence="7">
    <location>
        <begin position="202"/>
        <end position="274"/>
    </location>
</feature>
<organism evidence="9 10">
    <name type="scientific">Oharaeibacter diazotrophicus</name>
    <dbReference type="NCBI Taxonomy" id="1920512"/>
    <lineage>
        <taxon>Bacteria</taxon>
        <taxon>Pseudomonadati</taxon>
        <taxon>Pseudomonadota</taxon>
        <taxon>Alphaproteobacteria</taxon>
        <taxon>Hyphomicrobiales</taxon>
        <taxon>Pleomorphomonadaceae</taxon>
        <taxon>Oharaeibacter</taxon>
    </lineage>
</organism>
<keyword evidence="10" id="KW-1185">Reference proteome</keyword>
<gene>
    <name evidence="9" type="ORF">EDD54_2062</name>
</gene>
<dbReference type="EMBL" id="SNXY01000007">
    <property type="protein sequence ID" value="TDP85214.1"/>
    <property type="molecule type" value="Genomic_DNA"/>
</dbReference>
<dbReference type="GO" id="GO:1990281">
    <property type="term" value="C:efflux pump complex"/>
    <property type="evidence" value="ECO:0007669"/>
    <property type="project" value="TreeGrafter"/>
</dbReference>
<feature type="domain" description="Multidrug resistance protein MdtA-like barrel-sandwich hybrid" evidence="6">
    <location>
        <begin position="70"/>
        <end position="189"/>
    </location>
</feature>
<dbReference type="InterPro" id="IPR058625">
    <property type="entry name" value="MdtA-like_BSH"/>
</dbReference>
<dbReference type="InterPro" id="IPR006143">
    <property type="entry name" value="RND_pump_MFP"/>
</dbReference>
<dbReference type="Pfam" id="PF25954">
    <property type="entry name" value="Beta-barrel_RND_2"/>
    <property type="match status" value="1"/>
</dbReference>
<evidence type="ECO:0000313" key="10">
    <source>
        <dbReference type="Proteomes" id="UP000294547"/>
    </source>
</evidence>
<dbReference type="Pfam" id="PF25917">
    <property type="entry name" value="BSH_RND"/>
    <property type="match status" value="1"/>
</dbReference>